<organism evidence="1 2">
    <name type="scientific">Rotaria socialis</name>
    <dbReference type="NCBI Taxonomy" id="392032"/>
    <lineage>
        <taxon>Eukaryota</taxon>
        <taxon>Metazoa</taxon>
        <taxon>Spiralia</taxon>
        <taxon>Gnathifera</taxon>
        <taxon>Rotifera</taxon>
        <taxon>Eurotatoria</taxon>
        <taxon>Bdelloidea</taxon>
        <taxon>Philodinida</taxon>
        <taxon>Philodinidae</taxon>
        <taxon>Rotaria</taxon>
    </lineage>
</organism>
<dbReference type="Proteomes" id="UP000663848">
    <property type="component" value="Unassembled WGS sequence"/>
</dbReference>
<evidence type="ECO:0000313" key="2">
    <source>
        <dbReference type="Proteomes" id="UP000663848"/>
    </source>
</evidence>
<name>A0A821L6U9_9BILA</name>
<reference evidence="1" key="1">
    <citation type="submission" date="2021-02" db="EMBL/GenBank/DDBJ databases">
        <authorList>
            <person name="Nowell W R."/>
        </authorList>
    </citation>
    <scope>NUCLEOTIDE SEQUENCE</scope>
</reference>
<gene>
    <name evidence="1" type="ORF">QYT958_LOCUS20696</name>
</gene>
<comment type="caution">
    <text evidence="1">The sequence shown here is derived from an EMBL/GenBank/DDBJ whole genome shotgun (WGS) entry which is preliminary data.</text>
</comment>
<dbReference type="EMBL" id="CAJOBR010003647">
    <property type="protein sequence ID" value="CAF4746517.1"/>
    <property type="molecule type" value="Genomic_DNA"/>
</dbReference>
<dbReference type="AlphaFoldDB" id="A0A821L6U9"/>
<proteinExistence type="predicted"/>
<sequence length="282" mass="33363">MILYVADSFREQQPIFLPDPIEICETQPLPYRDEENEIIKAFDNILPIDYREWENSIVYHSNAITLLKTEETGWIPTRECQTLATYQKEILGRNVDFIENIRYDDHDRAMNWYSIFPFTDAVILKNLMDYKNFQFDLNHKAKYINPQQDPTVTEVPMEPRVTAIHKAKYINPQQDPTVTEVPMEPRVTAIRKEKLPTHSKSNSLKSNKERRLRRTRNVLARAGLTSILPDVHDEHQHHSHDKNTEDIKVKPVSFWNLSNDFYYDFNNEEETLSKRRINSSQV</sequence>
<feature type="non-terminal residue" evidence="1">
    <location>
        <position position="1"/>
    </location>
</feature>
<evidence type="ECO:0000313" key="1">
    <source>
        <dbReference type="EMBL" id="CAF4746517.1"/>
    </source>
</evidence>
<accession>A0A821L6U9</accession>
<protein>
    <submittedName>
        <fullName evidence="1">Uncharacterized protein</fullName>
    </submittedName>
</protein>